<gene>
    <name evidence="1" type="ORF">ACOLOM_LOCUS9174</name>
</gene>
<feature type="non-terminal residue" evidence="1">
    <location>
        <position position="1"/>
    </location>
</feature>
<dbReference type="Proteomes" id="UP000789525">
    <property type="component" value="Unassembled WGS sequence"/>
</dbReference>
<keyword evidence="2" id="KW-1185">Reference proteome</keyword>
<name>A0ACA9NZS3_9GLOM</name>
<evidence type="ECO:0000313" key="2">
    <source>
        <dbReference type="Proteomes" id="UP000789525"/>
    </source>
</evidence>
<proteinExistence type="predicted"/>
<reference evidence="1" key="1">
    <citation type="submission" date="2021-06" db="EMBL/GenBank/DDBJ databases">
        <authorList>
            <person name="Kallberg Y."/>
            <person name="Tangrot J."/>
            <person name="Rosling A."/>
        </authorList>
    </citation>
    <scope>NUCLEOTIDE SEQUENCE</scope>
    <source>
        <strain evidence="1">CL356</strain>
    </source>
</reference>
<evidence type="ECO:0000313" key="1">
    <source>
        <dbReference type="EMBL" id="CAG8676904.1"/>
    </source>
</evidence>
<protein>
    <submittedName>
        <fullName evidence="1">595_t:CDS:1</fullName>
    </submittedName>
</protein>
<dbReference type="EMBL" id="CAJVPT010025879">
    <property type="protein sequence ID" value="CAG8676904.1"/>
    <property type="molecule type" value="Genomic_DNA"/>
</dbReference>
<organism evidence="1 2">
    <name type="scientific">Acaulospora colombiana</name>
    <dbReference type="NCBI Taxonomy" id="27376"/>
    <lineage>
        <taxon>Eukaryota</taxon>
        <taxon>Fungi</taxon>
        <taxon>Fungi incertae sedis</taxon>
        <taxon>Mucoromycota</taxon>
        <taxon>Glomeromycotina</taxon>
        <taxon>Glomeromycetes</taxon>
        <taxon>Diversisporales</taxon>
        <taxon>Acaulosporaceae</taxon>
        <taxon>Acaulospora</taxon>
    </lineage>
</organism>
<comment type="caution">
    <text evidence="1">The sequence shown here is derived from an EMBL/GenBank/DDBJ whole genome shotgun (WGS) entry which is preliminary data.</text>
</comment>
<sequence length="604" mass="66437">AIQQNWTSDFWRSQQPGAYHDLVWENGDSYCNIDNNATVPCDQGLVPVYVAQVKSVDHVKTAVKFAKKHKLSTRVKGASHDFLGRSAGNGTFGIQTINLKGIEFDDHFKPSGAPNNVSPQGVVHVAAGEHWYCKFEQISSCGQSIDGYLDVNKAADEHGVTVVGGASYSVGAAGGWILGGGHSSLSPQYGLGVDNVVQFEIVTPDGELRIVNAYKNKDLFWALRGGGPGFGVLTKVTYKTHPAITSFVALNVNITYPPSAYRELLKSYLLLLPTLSERNYSGYFWPTMPVPEPTSANLTSFAILLFVYNSDDIPAANSTLKPFYDFLESEADAGRPLPVATQAYVLTNYMQLWPGPVDQVRENAGSNSIQGSRLLPASVFEEGNVDAFVDLVVQTPYFPHFNFVAGGKVQQPAPDSAAVHPSWRKAIIHFLWSAGWETDTPFEIRQQIRKALTQETQKLGALAPEAGAYVNEYVSILLNNATNTDILCRADINEPNWKETFWGSNYPRLAAIKKTLLATTVICAISLANNNGNTRACIYPQPCWPPGSEWNSLNETLHGSLVRVRPPAYVAQVRRYNVDIGLNRVLYHHRFRHAKLNSLLGFVD</sequence>
<accession>A0ACA9NZS3</accession>